<feature type="domain" description="DNA/RNA non-specific endonuclease/pyrophosphatase/phosphodiesterase" evidence="6">
    <location>
        <begin position="38"/>
        <end position="245"/>
    </location>
</feature>
<dbReference type="InterPro" id="IPR044929">
    <property type="entry name" value="DNA/RNA_non-sp_Endonuclease_sf"/>
</dbReference>
<name>A0AA48KEL0_9BACT</name>
<evidence type="ECO:0000259" key="6">
    <source>
        <dbReference type="SMART" id="SM00892"/>
    </source>
</evidence>
<evidence type="ECO:0000259" key="5">
    <source>
        <dbReference type="SMART" id="SM00477"/>
    </source>
</evidence>
<evidence type="ECO:0000256" key="2">
    <source>
        <dbReference type="PIRSR" id="PIRSR640255-2"/>
    </source>
</evidence>
<dbReference type="RefSeq" id="WP_243346403.1">
    <property type="nucleotide sequence ID" value="NZ_AP027081.1"/>
</dbReference>
<dbReference type="PANTHER" id="PTHR13966">
    <property type="entry name" value="ENDONUCLEASE RELATED"/>
    <property type="match status" value="1"/>
</dbReference>
<dbReference type="AlphaFoldDB" id="A0AA48KEL0"/>
<feature type="chain" id="PRO_5041302579" description="DNA/RNA non-specific endonuclease" evidence="4">
    <location>
        <begin position="19"/>
        <end position="259"/>
    </location>
</feature>
<dbReference type="InterPro" id="IPR044925">
    <property type="entry name" value="His-Me_finger_sf"/>
</dbReference>
<dbReference type="InterPro" id="IPR001604">
    <property type="entry name" value="Endo_G_ENPP1-like_dom"/>
</dbReference>
<keyword evidence="4" id="KW-0732">Signal</keyword>
<feature type="active site" description="Proton acceptor" evidence="1">
    <location>
        <position position="101"/>
    </location>
</feature>
<evidence type="ECO:0000256" key="3">
    <source>
        <dbReference type="SAM" id="MobiDB-lite"/>
    </source>
</evidence>
<feature type="binding site" evidence="2">
    <location>
        <position position="134"/>
    </location>
    <ligand>
        <name>Mg(2+)</name>
        <dbReference type="ChEBI" id="CHEBI:18420"/>
        <note>catalytic</note>
    </ligand>
</feature>
<dbReference type="SUPFAM" id="SSF54060">
    <property type="entry name" value="His-Me finger endonucleases"/>
    <property type="match status" value="1"/>
</dbReference>
<dbReference type="SMART" id="SM00477">
    <property type="entry name" value="NUC"/>
    <property type="match status" value="1"/>
</dbReference>
<evidence type="ECO:0000313" key="7">
    <source>
        <dbReference type="EMBL" id="BDU78170.1"/>
    </source>
</evidence>
<proteinExistence type="predicted"/>
<dbReference type="InterPro" id="IPR040255">
    <property type="entry name" value="Non-specific_endonuclease"/>
</dbReference>
<protein>
    <recommendedName>
        <fullName evidence="9">DNA/RNA non-specific endonuclease</fullName>
    </recommendedName>
</protein>
<gene>
    <name evidence="7" type="ORF">METESE_31280</name>
</gene>
<accession>A0AA48KEL0</accession>
<dbReference type="GO" id="GO:0016787">
    <property type="term" value="F:hydrolase activity"/>
    <property type="evidence" value="ECO:0007669"/>
    <property type="project" value="InterPro"/>
</dbReference>
<dbReference type="SMART" id="SM00892">
    <property type="entry name" value="Endonuclease_NS"/>
    <property type="match status" value="1"/>
</dbReference>
<feature type="domain" description="ENPP1-3/EXOG-like endonuclease/phosphodiesterase" evidence="5">
    <location>
        <begin position="39"/>
        <end position="245"/>
    </location>
</feature>
<dbReference type="InterPro" id="IPR020821">
    <property type="entry name" value="ENPP1-3/EXOG-like_nuc-like"/>
</dbReference>
<dbReference type="KEGG" id="msea:METESE_31280"/>
<dbReference type="GO" id="GO:0046872">
    <property type="term" value="F:metal ion binding"/>
    <property type="evidence" value="ECO:0007669"/>
    <property type="project" value="UniProtKB-KW"/>
</dbReference>
<dbReference type="Pfam" id="PF01223">
    <property type="entry name" value="Endonuclease_NS"/>
    <property type="match status" value="1"/>
</dbReference>
<sequence>MKALRLAILLLATFALQAADLFFGGQAPRAPKPVTVVTYMAYAVGYSEADKAPLWSVYRVDGGGGEPREVARKAMPFFAEPLTQAAVSPRDYTGTGYSRGHLTPFAAIAYAFGREAARETFSMANMVPQLQAHNGGIWARLEEAVSGARAAGTFRPGLTARTAHIWVYTGPVLADQTLADTGIAVPSALWKAAIWITPAGETHACAWLIPHEAGLPAAAWPRYATTLKAVRERAGVDVAPDRPDLEGRCDAAEVEAPQP</sequence>
<dbReference type="Proteomes" id="UP001228113">
    <property type="component" value="Chromosome"/>
</dbReference>
<organism evidence="7 8">
    <name type="scientific">Mesoterricola sediminis</name>
    <dbReference type="NCBI Taxonomy" id="2927980"/>
    <lineage>
        <taxon>Bacteria</taxon>
        <taxon>Pseudomonadati</taxon>
        <taxon>Acidobacteriota</taxon>
        <taxon>Holophagae</taxon>
        <taxon>Holophagales</taxon>
        <taxon>Holophagaceae</taxon>
        <taxon>Mesoterricola</taxon>
    </lineage>
</organism>
<feature type="compositionally biased region" description="Basic and acidic residues" evidence="3">
    <location>
        <begin position="239"/>
        <end position="251"/>
    </location>
</feature>
<dbReference type="PANTHER" id="PTHR13966:SF5">
    <property type="entry name" value="ENDONUCLEASE G, MITOCHONDRIAL"/>
    <property type="match status" value="1"/>
</dbReference>
<keyword evidence="8" id="KW-1185">Reference proteome</keyword>
<feature type="region of interest" description="Disordered" evidence="3">
    <location>
        <begin position="239"/>
        <end position="259"/>
    </location>
</feature>
<dbReference type="EMBL" id="AP027081">
    <property type="protein sequence ID" value="BDU78170.1"/>
    <property type="molecule type" value="Genomic_DNA"/>
</dbReference>
<dbReference type="GO" id="GO:0004519">
    <property type="term" value="F:endonuclease activity"/>
    <property type="evidence" value="ECO:0007669"/>
    <property type="project" value="TreeGrafter"/>
</dbReference>
<evidence type="ECO:0000256" key="4">
    <source>
        <dbReference type="SAM" id="SignalP"/>
    </source>
</evidence>
<evidence type="ECO:0000256" key="1">
    <source>
        <dbReference type="PIRSR" id="PIRSR640255-1"/>
    </source>
</evidence>
<dbReference type="GO" id="GO:0003676">
    <property type="term" value="F:nucleic acid binding"/>
    <property type="evidence" value="ECO:0007669"/>
    <property type="project" value="InterPro"/>
</dbReference>
<evidence type="ECO:0008006" key="9">
    <source>
        <dbReference type="Google" id="ProtNLM"/>
    </source>
</evidence>
<feature type="signal peptide" evidence="4">
    <location>
        <begin position="1"/>
        <end position="18"/>
    </location>
</feature>
<keyword evidence="2" id="KW-0479">Metal-binding</keyword>
<evidence type="ECO:0000313" key="8">
    <source>
        <dbReference type="Proteomes" id="UP001228113"/>
    </source>
</evidence>
<reference evidence="7" key="1">
    <citation type="journal article" date="2023" name="Int. J. Syst. Evol. Microbiol.">
        <title>Mesoterricola silvestris gen. nov., sp. nov., Mesoterricola sediminis sp. nov., Geothrix oryzae sp. nov., Geothrix edaphica sp. nov., Geothrix rubra sp. nov., and Geothrix limicola sp. nov., six novel members of Acidobacteriota isolated from soils.</title>
        <authorList>
            <person name="Itoh H."/>
            <person name="Sugisawa Y."/>
            <person name="Mise K."/>
            <person name="Xu Z."/>
            <person name="Kuniyasu M."/>
            <person name="Ushijima N."/>
            <person name="Kawano K."/>
            <person name="Kobayashi E."/>
            <person name="Shiratori Y."/>
            <person name="Masuda Y."/>
            <person name="Senoo K."/>
        </authorList>
    </citation>
    <scope>NUCLEOTIDE SEQUENCE</scope>
    <source>
        <strain evidence="7">W786</strain>
    </source>
</reference>
<dbReference type="Gene3D" id="3.40.570.10">
    <property type="entry name" value="Extracellular Endonuclease, subunit A"/>
    <property type="match status" value="1"/>
</dbReference>